<dbReference type="AlphaFoldDB" id="A0AAE0T4V7"/>
<evidence type="ECO:0008006" key="6">
    <source>
        <dbReference type="Google" id="ProtNLM"/>
    </source>
</evidence>
<comment type="similarity">
    <text evidence="1">Belongs to the V-ATPase E subunit family.</text>
</comment>
<dbReference type="HAMAP" id="MF_00311">
    <property type="entry name" value="ATP_synth_E_arch"/>
    <property type="match status" value="1"/>
</dbReference>
<evidence type="ECO:0000256" key="1">
    <source>
        <dbReference type="ARBA" id="ARBA00005901"/>
    </source>
</evidence>
<dbReference type="GO" id="GO:0033178">
    <property type="term" value="C:proton-transporting two-sector ATPase complex, catalytic domain"/>
    <property type="evidence" value="ECO:0007669"/>
    <property type="project" value="InterPro"/>
</dbReference>
<dbReference type="GO" id="GO:0046961">
    <property type="term" value="F:proton-transporting ATPase activity, rotational mechanism"/>
    <property type="evidence" value="ECO:0007669"/>
    <property type="project" value="InterPro"/>
</dbReference>
<dbReference type="Gene3D" id="3.30.2320.30">
    <property type="entry name" value="ATP synthase, E subunit, C-terminal"/>
    <property type="match status" value="1"/>
</dbReference>
<proteinExistence type="inferred from homology"/>
<reference evidence="4" key="3">
    <citation type="submission" date="2023-05" db="EMBL/GenBank/DDBJ databases">
        <authorList>
            <person name="Smith C.H."/>
        </authorList>
    </citation>
    <scope>NUCLEOTIDE SEQUENCE</scope>
    <source>
        <strain evidence="4">CHS0354</strain>
        <tissue evidence="4">Mantle</tissue>
    </source>
</reference>
<name>A0AAE0T4V7_9BIVA</name>
<evidence type="ECO:0000256" key="3">
    <source>
        <dbReference type="ARBA" id="ARBA00023065"/>
    </source>
</evidence>
<dbReference type="Pfam" id="PF01991">
    <property type="entry name" value="vATP-synt_E"/>
    <property type="match status" value="1"/>
</dbReference>
<sequence>MPLSDVDAQNRIKRMMDIIDDEGNDEAEKLYAKAEEDFNLEKDRLLQQQRVKIMEYYNKKEKQVELRKKIQISTLHNQSRLRILKAREDHLKEVLEEARMKIAEVTTDKTRYKTVLEGLIAQGLCQLLETEVIIRCCKQDIDIVQEAISGAIANYQKLSKGKEVKVTIDTENFLGPDVSGGVELVAQGSKYFVQNTLESRLSLVSQQMVPELRSILFGNNANRKFYD</sequence>
<reference evidence="4" key="2">
    <citation type="journal article" date="2021" name="Genome Biol. Evol.">
        <title>Developing a high-quality reference genome for a parasitic bivalve with doubly uniparental inheritance (Bivalvia: Unionida).</title>
        <authorList>
            <person name="Smith C.H."/>
        </authorList>
    </citation>
    <scope>NUCLEOTIDE SEQUENCE</scope>
    <source>
        <strain evidence="4">CHS0354</strain>
        <tissue evidence="4">Mantle</tissue>
    </source>
</reference>
<dbReference type="InterPro" id="IPR038495">
    <property type="entry name" value="ATPase_E_C"/>
</dbReference>
<evidence type="ECO:0000313" key="4">
    <source>
        <dbReference type="EMBL" id="KAK3603528.1"/>
    </source>
</evidence>
<accession>A0AAE0T4V7</accession>
<dbReference type="SUPFAM" id="SSF160527">
    <property type="entry name" value="V-type ATPase subunit E-like"/>
    <property type="match status" value="1"/>
</dbReference>
<gene>
    <name evidence="4" type="ORF">CHS0354_027945</name>
</gene>
<dbReference type="InterPro" id="IPR002842">
    <property type="entry name" value="ATPase_V1_Esu"/>
</dbReference>
<dbReference type="Proteomes" id="UP001195483">
    <property type="component" value="Unassembled WGS sequence"/>
</dbReference>
<dbReference type="EMBL" id="JAEAOA010001690">
    <property type="protein sequence ID" value="KAK3603528.1"/>
    <property type="molecule type" value="Genomic_DNA"/>
</dbReference>
<evidence type="ECO:0000256" key="2">
    <source>
        <dbReference type="ARBA" id="ARBA00022448"/>
    </source>
</evidence>
<protein>
    <recommendedName>
        <fullName evidence="6">Vacuolar ATP synthase subunit E</fullName>
    </recommendedName>
</protein>
<keyword evidence="2" id="KW-0813">Transport</keyword>
<evidence type="ECO:0000313" key="5">
    <source>
        <dbReference type="Proteomes" id="UP001195483"/>
    </source>
</evidence>
<dbReference type="Gene3D" id="6.10.250.1620">
    <property type="match status" value="1"/>
</dbReference>
<organism evidence="4 5">
    <name type="scientific">Potamilus streckersoni</name>
    <dbReference type="NCBI Taxonomy" id="2493646"/>
    <lineage>
        <taxon>Eukaryota</taxon>
        <taxon>Metazoa</taxon>
        <taxon>Spiralia</taxon>
        <taxon>Lophotrochozoa</taxon>
        <taxon>Mollusca</taxon>
        <taxon>Bivalvia</taxon>
        <taxon>Autobranchia</taxon>
        <taxon>Heteroconchia</taxon>
        <taxon>Palaeoheterodonta</taxon>
        <taxon>Unionida</taxon>
        <taxon>Unionoidea</taxon>
        <taxon>Unionidae</taxon>
        <taxon>Ambleminae</taxon>
        <taxon>Lampsilini</taxon>
        <taxon>Potamilus</taxon>
    </lineage>
</organism>
<keyword evidence="5" id="KW-1185">Reference proteome</keyword>
<keyword evidence="3" id="KW-0406">Ion transport</keyword>
<reference evidence="4" key="1">
    <citation type="journal article" date="2021" name="Genome Biol. Evol.">
        <title>A High-Quality Reference Genome for a Parasitic Bivalve with Doubly Uniparental Inheritance (Bivalvia: Unionida).</title>
        <authorList>
            <person name="Smith C.H."/>
        </authorList>
    </citation>
    <scope>NUCLEOTIDE SEQUENCE</scope>
    <source>
        <strain evidence="4">CHS0354</strain>
    </source>
</reference>
<dbReference type="PANTHER" id="PTHR45715">
    <property type="entry name" value="ATPASE H+-TRANSPORTING V1 SUBUNIT E1A-RELATED"/>
    <property type="match status" value="1"/>
</dbReference>
<comment type="caution">
    <text evidence="4">The sequence shown here is derived from an EMBL/GenBank/DDBJ whole genome shotgun (WGS) entry which is preliminary data.</text>
</comment>